<sequence>MNDPIFNLVVGDLPILISIPHLGTGIPAHINASLTEVGRKVCDTDWHLDRLYGFATQQGASMISAKLSRYIIDLNRPPDGTSLYPGQTTTGLVPLETFHGEAVYLPGHEPDETEIQTRIDHYWKPYHEELARQIQTIKSRHGFVILWEAHSINGELPRLFEGVLPDLNFGTFAGKSAAAPVNEALREIAGQSRYSWVLNGRFKGGYITRHYGDPGSHVHAVQLEMSQRIYMNEPEPFEYREDLAARVQPVLSQLLDASLAAARQASDL</sequence>
<gene>
    <name evidence="1" type="primary">hutG</name>
    <name evidence="1" type="ORF">JJB74_28700</name>
</gene>
<dbReference type="GO" id="GO:0050129">
    <property type="term" value="F:N-formylglutamate deformylase activity"/>
    <property type="evidence" value="ECO:0007669"/>
    <property type="project" value="UniProtKB-EC"/>
</dbReference>
<keyword evidence="1" id="KW-0378">Hydrolase</keyword>
<dbReference type="Proteomes" id="UP000622890">
    <property type="component" value="Unassembled WGS sequence"/>
</dbReference>
<reference evidence="1" key="1">
    <citation type="submission" date="2021-01" db="EMBL/GenBank/DDBJ databases">
        <title>Genome sequence of strain Noviherbaspirillum sp. DKR-6.</title>
        <authorList>
            <person name="Chaudhary D.K."/>
        </authorList>
    </citation>
    <scope>NUCLEOTIDE SEQUENCE</scope>
    <source>
        <strain evidence="1">DKR-6</strain>
    </source>
</reference>
<dbReference type="AlphaFoldDB" id="A0A934W9T4"/>
<dbReference type="NCBIfam" id="TIGR02017">
    <property type="entry name" value="hutG_amidohyd"/>
    <property type="match status" value="1"/>
</dbReference>
<evidence type="ECO:0000313" key="1">
    <source>
        <dbReference type="EMBL" id="MBK4738613.1"/>
    </source>
</evidence>
<proteinExistence type="predicted"/>
<dbReference type="EC" id="3.5.1.68" evidence="1"/>
<evidence type="ECO:0000313" key="2">
    <source>
        <dbReference type="Proteomes" id="UP000622890"/>
    </source>
</evidence>
<dbReference type="InterPro" id="IPR010247">
    <property type="entry name" value="HutG_amidohyd"/>
</dbReference>
<organism evidence="1 2">
    <name type="scientific">Noviherbaspirillum pedocola</name>
    <dbReference type="NCBI Taxonomy" id="2801341"/>
    <lineage>
        <taxon>Bacteria</taxon>
        <taxon>Pseudomonadati</taxon>
        <taxon>Pseudomonadota</taxon>
        <taxon>Betaproteobacteria</taxon>
        <taxon>Burkholderiales</taxon>
        <taxon>Oxalobacteraceae</taxon>
        <taxon>Noviherbaspirillum</taxon>
    </lineage>
</organism>
<dbReference type="EMBL" id="JAEPBG010000024">
    <property type="protein sequence ID" value="MBK4738613.1"/>
    <property type="molecule type" value="Genomic_DNA"/>
</dbReference>
<dbReference type="InterPro" id="IPR007709">
    <property type="entry name" value="N-FG_amidohydro"/>
</dbReference>
<name>A0A934W9T4_9BURK</name>
<dbReference type="RefSeq" id="WP_200597986.1">
    <property type="nucleotide sequence ID" value="NZ_JAEPBG010000024.1"/>
</dbReference>
<protein>
    <submittedName>
        <fullName evidence="1">N-formylglutamate deformylase</fullName>
        <ecNumber evidence="1">3.5.1.68</ecNumber>
    </submittedName>
</protein>
<comment type="caution">
    <text evidence="1">The sequence shown here is derived from an EMBL/GenBank/DDBJ whole genome shotgun (WGS) entry which is preliminary data.</text>
</comment>
<dbReference type="Pfam" id="PF05013">
    <property type="entry name" value="FGase"/>
    <property type="match status" value="1"/>
</dbReference>
<dbReference type="SUPFAM" id="SSF53187">
    <property type="entry name" value="Zn-dependent exopeptidases"/>
    <property type="match status" value="1"/>
</dbReference>
<keyword evidence="2" id="KW-1185">Reference proteome</keyword>
<accession>A0A934W9T4</accession>
<dbReference type="Gene3D" id="3.40.630.40">
    <property type="entry name" value="Zn-dependent exopeptidases"/>
    <property type="match status" value="1"/>
</dbReference>